<name>A0A1E5XWR0_9HYPH</name>
<dbReference type="Pfam" id="PF08241">
    <property type="entry name" value="Methyltransf_11"/>
    <property type="match status" value="1"/>
</dbReference>
<accession>A0A1E5XWR0</accession>
<dbReference type="PANTHER" id="PTHR42912:SF80">
    <property type="entry name" value="METHYLTRANSFERASE DOMAIN-CONTAINING PROTEIN"/>
    <property type="match status" value="1"/>
</dbReference>
<dbReference type="Gene3D" id="3.40.50.150">
    <property type="entry name" value="Vaccinia Virus protein VP39"/>
    <property type="match status" value="1"/>
</dbReference>
<evidence type="ECO:0000313" key="3">
    <source>
        <dbReference type="Proteomes" id="UP000095463"/>
    </source>
</evidence>
<dbReference type="InterPro" id="IPR050508">
    <property type="entry name" value="Methyltransf_Superfamily"/>
</dbReference>
<dbReference type="CDD" id="cd02440">
    <property type="entry name" value="AdoMet_MTases"/>
    <property type="match status" value="1"/>
</dbReference>
<dbReference type="InterPro" id="IPR029063">
    <property type="entry name" value="SAM-dependent_MTases_sf"/>
</dbReference>
<sequence>MRTCMTAGTNYSVRDEIRDYWSMRAESFDLSPGHEIFSETERSAWHRLIKKHLGQGEGRRALDLACGTGVVSHLMHDLGYAVTGLDWSEAMLDKARAKSNTRGSSIRFLMRDAEATGEDEASYDVIVTRHLVWTLVDPAAAFAHWFNLLKPGGRVLIVDGDFVTQTWFRKLRRWLDAAVNRFRPAKPDPRGDFRTQYQSIMSQIYFRQGARAPEVVRLLQGAGFEPVIVDTSLGEIHRAQGRNMPIAQFLDRATQHRYAICAVRPG</sequence>
<dbReference type="PANTHER" id="PTHR42912">
    <property type="entry name" value="METHYLTRANSFERASE"/>
    <property type="match status" value="1"/>
</dbReference>
<gene>
    <name evidence="2" type="ORF">VW23_008740</name>
</gene>
<dbReference type="Proteomes" id="UP000095463">
    <property type="component" value="Unassembled WGS sequence"/>
</dbReference>
<comment type="caution">
    <text evidence="2">The sequence shown here is derived from an EMBL/GenBank/DDBJ whole genome shotgun (WGS) entry which is preliminary data.</text>
</comment>
<dbReference type="SUPFAM" id="SSF53335">
    <property type="entry name" value="S-adenosyl-L-methionine-dependent methyltransferases"/>
    <property type="match status" value="1"/>
</dbReference>
<organism evidence="2 3">
    <name type="scientific">Devosia insulae DS-56</name>
    <dbReference type="NCBI Taxonomy" id="1116389"/>
    <lineage>
        <taxon>Bacteria</taxon>
        <taxon>Pseudomonadati</taxon>
        <taxon>Pseudomonadota</taxon>
        <taxon>Alphaproteobacteria</taxon>
        <taxon>Hyphomicrobiales</taxon>
        <taxon>Devosiaceae</taxon>
        <taxon>Devosia</taxon>
    </lineage>
</organism>
<dbReference type="AlphaFoldDB" id="A0A1E5XWR0"/>
<evidence type="ECO:0000313" key="2">
    <source>
        <dbReference type="EMBL" id="OEO33020.1"/>
    </source>
</evidence>
<keyword evidence="2" id="KW-0808">Transferase</keyword>
<dbReference type="EMBL" id="LAJE02000043">
    <property type="protein sequence ID" value="OEO33020.1"/>
    <property type="molecule type" value="Genomic_DNA"/>
</dbReference>
<dbReference type="GO" id="GO:0032259">
    <property type="term" value="P:methylation"/>
    <property type="evidence" value="ECO:0007669"/>
    <property type="project" value="UniProtKB-KW"/>
</dbReference>
<protein>
    <submittedName>
        <fullName evidence="2">Methyltransferase</fullName>
    </submittedName>
</protein>
<dbReference type="GO" id="GO:0008757">
    <property type="term" value="F:S-adenosylmethionine-dependent methyltransferase activity"/>
    <property type="evidence" value="ECO:0007669"/>
    <property type="project" value="InterPro"/>
</dbReference>
<proteinExistence type="predicted"/>
<feature type="domain" description="Methyltransferase type 11" evidence="1">
    <location>
        <begin position="62"/>
        <end position="157"/>
    </location>
</feature>
<evidence type="ECO:0000259" key="1">
    <source>
        <dbReference type="Pfam" id="PF08241"/>
    </source>
</evidence>
<reference evidence="2 3" key="1">
    <citation type="journal article" date="2015" name="Genome Announc.">
        <title>Genome Assemblies of Three Soil-Associated Devosia species: D. insulae, D. limi, and D. soli.</title>
        <authorList>
            <person name="Hassan Y.I."/>
            <person name="Lepp D."/>
            <person name="Zhou T."/>
        </authorList>
    </citation>
    <scope>NUCLEOTIDE SEQUENCE [LARGE SCALE GENOMIC DNA]</scope>
    <source>
        <strain evidence="2 3">DS-56</strain>
    </source>
</reference>
<keyword evidence="2" id="KW-0489">Methyltransferase</keyword>
<keyword evidence="3" id="KW-1185">Reference proteome</keyword>
<dbReference type="InterPro" id="IPR013216">
    <property type="entry name" value="Methyltransf_11"/>
</dbReference>